<proteinExistence type="predicted"/>
<dbReference type="InterPro" id="IPR029021">
    <property type="entry name" value="Prot-tyrosine_phosphatase-like"/>
</dbReference>
<dbReference type="PROSITE" id="PS50055">
    <property type="entry name" value="TYR_PHOSPHATASE_PTP"/>
    <property type="match status" value="1"/>
</dbReference>
<dbReference type="InterPro" id="IPR000387">
    <property type="entry name" value="Tyr_Pase_dom"/>
</dbReference>
<sequence length="89" mass="9990">SIQDSGPIIVHCSAGIGRTGTFIVIDIIIDQINQHGLDCEIDIQRTIQIVRAKRSGMVQTIAQYKFVYLAVQHYVNTLQQRIQAEHVSD</sequence>
<dbReference type="GO" id="GO:0004726">
    <property type="term" value="F:non-membrane spanning protein tyrosine phosphatase activity"/>
    <property type="evidence" value="ECO:0007669"/>
    <property type="project" value="TreeGrafter"/>
</dbReference>
<dbReference type="OrthoDB" id="8815311at2759"/>
<dbReference type="PRINTS" id="PR00700">
    <property type="entry name" value="PRTYPHPHTASE"/>
</dbReference>
<dbReference type="InterPro" id="IPR000242">
    <property type="entry name" value="PTP_cat"/>
</dbReference>
<protein>
    <submittedName>
        <fullName evidence="3">Uncharacterized protein</fullName>
    </submittedName>
</protein>
<comment type="caution">
    <text evidence="3">The sequence shown here is derived from an EMBL/GenBank/DDBJ whole genome shotgun (WGS) entry which is preliminary data.</text>
</comment>
<feature type="domain" description="Tyrosine specific protein phosphatases" evidence="2">
    <location>
        <begin position="1"/>
        <end position="65"/>
    </location>
</feature>
<dbReference type="GO" id="GO:0070374">
    <property type="term" value="P:positive regulation of ERK1 and ERK2 cascade"/>
    <property type="evidence" value="ECO:0007669"/>
    <property type="project" value="TreeGrafter"/>
</dbReference>
<gene>
    <name evidence="3" type="ORF">BLA29_014661</name>
</gene>
<dbReference type="GO" id="GO:0005737">
    <property type="term" value="C:cytoplasm"/>
    <property type="evidence" value="ECO:0007669"/>
    <property type="project" value="TreeGrafter"/>
</dbReference>
<evidence type="ECO:0000313" key="4">
    <source>
        <dbReference type="Proteomes" id="UP000194236"/>
    </source>
</evidence>
<evidence type="ECO:0000259" key="2">
    <source>
        <dbReference type="PROSITE" id="PS50056"/>
    </source>
</evidence>
<dbReference type="Gene3D" id="3.90.190.10">
    <property type="entry name" value="Protein tyrosine phosphatase superfamily"/>
    <property type="match status" value="1"/>
</dbReference>
<dbReference type="InterPro" id="IPR003595">
    <property type="entry name" value="Tyr_Pase_cat"/>
</dbReference>
<dbReference type="PROSITE" id="PS00383">
    <property type="entry name" value="TYR_PHOSPHATASE_1"/>
    <property type="match status" value="1"/>
</dbReference>
<dbReference type="InterPro" id="IPR016130">
    <property type="entry name" value="Tyr_Pase_AS"/>
</dbReference>
<dbReference type="PANTHER" id="PTHR46559:SF3">
    <property type="entry name" value="TYROSINE-PROTEIN PHOSPHATASE NON-RECEPTOR TYPE"/>
    <property type="match status" value="1"/>
</dbReference>
<dbReference type="PROSITE" id="PS50056">
    <property type="entry name" value="TYR_PHOSPHATASE_2"/>
    <property type="match status" value="1"/>
</dbReference>
<dbReference type="GO" id="GO:0048666">
    <property type="term" value="P:neuron development"/>
    <property type="evidence" value="ECO:0007669"/>
    <property type="project" value="UniProtKB-ARBA"/>
</dbReference>
<dbReference type="EMBL" id="MUJZ01058389">
    <property type="protein sequence ID" value="OTF71998.1"/>
    <property type="molecule type" value="Genomic_DNA"/>
</dbReference>
<name>A0A1Y3AW11_EURMA</name>
<dbReference type="GO" id="GO:0050839">
    <property type="term" value="F:cell adhesion molecule binding"/>
    <property type="evidence" value="ECO:0007669"/>
    <property type="project" value="TreeGrafter"/>
</dbReference>
<dbReference type="PANTHER" id="PTHR46559">
    <property type="entry name" value="TYROSINE-PROTEIN PHOSPHATASE NON-RECEPTOR TYPE 11"/>
    <property type="match status" value="1"/>
</dbReference>
<feature type="non-terminal residue" evidence="3">
    <location>
        <position position="1"/>
    </location>
</feature>
<dbReference type="Proteomes" id="UP000194236">
    <property type="component" value="Unassembled WGS sequence"/>
</dbReference>
<dbReference type="SUPFAM" id="SSF52799">
    <property type="entry name" value="(Phosphotyrosine protein) phosphatases II"/>
    <property type="match status" value="1"/>
</dbReference>
<dbReference type="AlphaFoldDB" id="A0A1Y3AW11"/>
<accession>A0A1Y3AW11</accession>
<feature type="domain" description="Tyrosine-protein phosphatase" evidence="1">
    <location>
        <begin position="1"/>
        <end position="74"/>
    </location>
</feature>
<dbReference type="Pfam" id="PF00102">
    <property type="entry name" value="Y_phosphatase"/>
    <property type="match status" value="1"/>
</dbReference>
<dbReference type="SMART" id="SM00404">
    <property type="entry name" value="PTPc_motif"/>
    <property type="match status" value="1"/>
</dbReference>
<organism evidence="3 4">
    <name type="scientific">Euroglyphus maynei</name>
    <name type="common">Mayne's house dust mite</name>
    <dbReference type="NCBI Taxonomy" id="6958"/>
    <lineage>
        <taxon>Eukaryota</taxon>
        <taxon>Metazoa</taxon>
        <taxon>Ecdysozoa</taxon>
        <taxon>Arthropoda</taxon>
        <taxon>Chelicerata</taxon>
        <taxon>Arachnida</taxon>
        <taxon>Acari</taxon>
        <taxon>Acariformes</taxon>
        <taxon>Sarcoptiformes</taxon>
        <taxon>Astigmata</taxon>
        <taxon>Psoroptidia</taxon>
        <taxon>Analgoidea</taxon>
        <taxon>Pyroglyphidae</taxon>
        <taxon>Pyroglyphinae</taxon>
        <taxon>Euroglyphus</taxon>
    </lineage>
</organism>
<evidence type="ECO:0000313" key="3">
    <source>
        <dbReference type="EMBL" id="OTF71998.1"/>
    </source>
</evidence>
<keyword evidence="4" id="KW-1185">Reference proteome</keyword>
<reference evidence="3 4" key="1">
    <citation type="submission" date="2017-03" db="EMBL/GenBank/DDBJ databases">
        <title>Genome Survey of Euroglyphus maynei.</title>
        <authorList>
            <person name="Arlian L.G."/>
            <person name="Morgan M.S."/>
            <person name="Rider S.D."/>
        </authorList>
    </citation>
    <scope>NUCLEOTIDE SEQUENCE [LARGE SCALE GENOMIC DNA]</scope>
    <source>
        <strain evidence="3">Arlian Lab</strain>
        <tissue evidence="3">Whole body</tissue>
    </source>
</reference>
<dbReference type="GO" id="GO:0030971">
    <property type="term" value="F:receptor tyrosine kinase binding"/>
    <property type="evidence" value="ECO:0007669"/>
    <property type="project" value="TreeGrafter"/>
</dbReference>
<evidence type="ECO:0000259" key="1">
    <source>
        <dbReference type="PROSITE" id="PS50055"/>
    </source>
</evidence>